<name>A0A926IMK5_9FIRM</name>
<sequence length="438" mass="50015">MSGSIVKPSILPGFMELVPSEQILFNQMMDTIRKNYEKFGFLPIDTPVIEKSEVLLAKGGGETEKQVYRFEKGSTDMSLRFDLTVPLARYVSQHYSELNFPFRRYHIGKVYRGERNQRGRFREFYQCDIDIIGNGSLDIVNDAEIPAVIYSTFKDLGFDSFTIKINNRKLLKGFFGSLGIEDGTITLRIIDKLEKIGIENVKKELREQNISEQNIEKILEFISIKGTNKEIITSLKELGVENQIFNEGLVELETVTKYISIFGVAEENYNIDLTIARGLDYYTGTVYETFLDEHPEIGSICSGGRYDDLATYYTKQKLPGVGISIGLTRLFYQLREANIISFKEESLCKVLIIPMKGYMEKAIEIGNVLRKVDIYTQIYLESGKIGKKFNYGDKLNVPYAIVVGEEEVKNNSYSLRNMETGEQENLSIEEIANLLKNK</sequence>
<feature type="domain" description="Aminoacyl-transfer RNA synthetases class-II family profile" evidence="11">
    <location>
        <begin position="24"/>
        <end position="354"/>
    </location>
</feature>
<evidence type="ECO:0000256" key="7">
    <source>
        <dbReference type="ARBA" id="ARBA00023146"/>
    </source>
</evidence>
<evidence type="ECO:0000256" key="8">
    <source>
        <dbReference type="ARBA" id="ARBA00047639"/>
    </source>
</evidence>
<dbReference type="AlphaFoldDB" id="A0A926IMK5"/>
<protein>
    <recommendedName>
        <fullName evidence="9">Histidine--tRNA ligase</fullName>
        <ecNumber evidence="9">6.1.1.21</ecNumber>
    </recommendedName>
    <alternativeName>
        <fullName evidence="9">Histidyl-tRNA synthetase</fullName>
        <shortName evidence="9">HisRS</shortName>
    </alternativeName>
</protein>
<evidence type="ECO:0000256" key="1">
    <source>
        <dbReference type="ARBA" id="ARBA00008226"/>
    </source>
</evidence>
<keyword evidence="2 9" id="KW-0963">Cytoplasm</keyword>
<dbReference type="InterPro" id="IPR004516">
    <property type="entry name" value="HisRS/HisZ"/>
</dbReference>
<dbReference type="GO" id="GO:0005524">
    <property type="term" value="F:ATP binding"/>
    <property type="evidence" value="ECO:0007669"/>
    <property type="project" value="UniProtKB-UniRule"/>
</dbReference>
<dbReference type="PIRSF" id="PIRSF001549">
    <property type="entry name" value="His-tRNA_synth"/>
    <property type="match status" value="1"/>
</dbReference>
<dbReference type="Gene3D" id="3.40.50.800">
    <property type="entry name" value="Anticodon-binding domain"/>
    <property type="match status" value="1"/>
</dbReference>
<dbReference type="PROSITE" id="PS50862">
    <property type="entry name" value="AA_TRNA_LIGASE_II"/>
    <property type="match status" value="1"/>
</dbReference>
<comment type="caution">
    <text evidence="12">The sequence shown here is derived from an EMBL/GenBank/DDBJ whole genome shotgun (WGS) entry which is preliminary data.</text>
</comment>
<dbReference type="NCBIfam" id="TIGR00442">
    <property type="entry name" value="hisS"/>
    <property type="match status" value="1"/>
</dbReference>
<dbReference type="RefSeq" id="WP_249324152.1">
    <property type="nucleotide sequence ID" value="NZ_JACRTK010000004.1"/>
</dbReference>
<dbReference type="GO" id="GO:0006427">
    <property type="term" value="P:histidyl-tRNA aminoacylation"/>
    <property type="evidence" value="ECO:0007669"/>
    <property type="project" value="UniProtKB-UniRule"/>
</dbReference>
<evidence type="ECO:0000256" key="9">
    <source>
        <dbReference type="HAMAP-Rule" id="MF_00127"/>
    </source>
</evidence>
<evidence type="ECO:0000256" key="5">
    <source>
        <dbReference type="ARBA" id="ARBA00022840"/>
    </source>
</evidence>
<keyword evidence="3 9" id="KW-0436">Ligase</keyword>
<feature type="binding site" evidence="10">
    <location>
        <position position="126"/>
    </location>
    <ligand>
        <name>L-histidine</name>
        <dbReference type="ChEBI" id="CHEBI:57595"/>
    </ligand>
</feature>
<dbReference type="EMBL" id="JACRTK010000004">
    <property type="protein sequence ID" value="MBC8591284.1"/>
    <property type="molecule type" value="Genomic_DNA"/>
</dbReference>
<dbReference type="GO" id="GO:0004821">
    <property type="term" value="F:histidine-tRNA ligase activity"/>
    <property type="evidence" value="ECO:0007669"/>
    <property type="project" value="UniProtKB-UniRule"/>
</dbReference>
<feature type="binding site" evidence="10">
    <location>
        <begin position="82"/>
        <end position="84"/>
    </location>
    <ligand>
        <name>L-histidine</name>
        <dbReference type="ChEBI" id="CHEBI:57595"/>
    </ligand>
</feature>
<evidence type="ECO:0000256" key="3">
    <source>
        <dbReference type="ARBA" id="ARBA00022598"/>
    </source>
</evidence>
<evidence type="ECO:0000259" key="11">
    <source>
        <dbReference type="PROSITE" id="PS50862"/>
    </source>
</evidence>
<dbReference type="InterPro" id="IPR036621">
    <property type="entry name" value="Anticodon-bd_dom_sf"/>
</dbReference>
<dbReference type="PANTHER" id="PTHR11476">
    <property type="entry name" value="HISTIDYL-TRNA SYNTHETASE"/>
    <property type="match status" value="1"/>
</dbReference>
<keyword evidence="7 9" id="KW-0030">Aminoacyl-tRNA synthetase</keyword>
<evidence type="ECO:0000313" key="13">
    <source>
        <dbReference type="Proteomes" id="UP000601522"/>
    </source>
</evidence>
<feature type="binding site" evidence="10">
    <location>
        <position position="277"/>
    </location>
    <ligand>
        <name>L-histidine</name>
        <dbReference type="ChEBI" id="CHEBI:57595"/>
    </ligand>
</feature>
<evidence type="ECO:0000256" key="4">
    <source>
        <dbReference type="ARBA" id="ARBA00022741"/>
    </source>
</evidence>
<keyword evidence="4 9" id="KW-0547">Nucleotide-binding</keyword>
<comment type="similarity">
    <text evidence="1 9">Belongs to the class-II aminoacyl-tRNA synthetase family.</text>
</comment>
<dbReference type="GO" id="GO:0016740">
    <property type="term" value="F:transferase activity"/>
    <property type="evidence" value="ECO:0007669"/>
    <property type="project" value="UniProtKB-ARBA"/>
</dbReference>
<dbReference type="Proteomes" id="UP000601522">
    <property type="component" value="Unassembled WGS sequence"/>
</dbReference>
<dbReference type="EC" id="6.1.1.21" evidence="9"/>
<dbReference type="Gene3D" id="3.30.930.10">
    <property type="entry name" value="Bira Bifunctional Protein, Domain 2"/>
    <property type="match status" value="1"/>
</dbReference>
<feature type="binding site" evidence="10">
    <location>
        <position position="112"/>
    </location>
    <ligand>
        <name>L-histidine</name>
        <dbReference type="ChEBI" id="CHEBI:57595"/>
    </ligand>
</feature>
<dbReference type="SUPFAM" id="SSF55681">
    <property type="entry name" value="Class II aaRS and biotin synthetases"/>
    <property type="match status" value="1"/>
</dbReference>
<keyword evidence="13" id="KW-1185">Reference proteome</keyword>
<dbReference type="Pfam" id="PF03129">
    <property type="entry name" value="HGTP_anticodon"/>
    <property type="match status" value="1"/>
</dbReference>
<dbReference type="InterPro" id="IPR033656">
    <property type="entry name" value="HisRS_anticodon"/>
</dbReference>
<reference evidence="12 13" key="1">
    <citation type="submission" date="2020-08" db="EMBL/GenBank/DDBJ databases">
        <title>Genome public.</title>
        <authorList>
            <person name="Liu C."/>
            <person name="Sun Q."/>
        </authorList>
    </citation>
    <scope>NUCLEOTIDE SEQUENCE [LARGE SCALE GENOMIC DNA]</scope>
    <source>
        <strain evidence="12 13">NSJ-26</strain>
    </source>
</reference>
<dbReference type="InterPro" id="IPR041715">
    <property type="entry name" value="HisRS-like_core"/>
</dbReference>
<dbReference type="CDD" id="cd00859">
    <property type="entry name" value="HisRS_anticodon"/>
    <property type="match status" value="1"/>
</dbReference>
<comment type="catalytic activity">
    <reaction evidence="8 9">
        <text>tRNA(His) + L-histidine + ATP = L-histidyl-tRNA(His) + AMP + diphosphate + H(+)</text>
        <dbReference type="Rhea" id="RHEA:17313"/>
        <dbReference type="Rhea" id="RHEA-COMP:9665"/>
        <dbReference type="Rhea" id="RHEA-COMP:9689"/>
        <dbReference type="ChEBI" id="CHEBI:15378"/>
        <dbReference type="ChEBI" id="CHEBI:30616"/>
        <dbReference type="ChEBI" id="CHEBI:33019"/>
        <dbReference type="ChEBI" id="CHEBI:57595"/>
        <dbReference type="ChEBI" id="CHEBI:78442"/>
        <dbReference type="ChEBI" id="CHEBI:78527"/>
        <dbReference type="ChEBI" id="CHEBI:456215"/>
        <dbReference type="EC" id="6.1.1.21"/>
    </reaction>
</comment>
<dbReference type="HAMAP" id="MF_00127">
    <property type="entry name" value="His_tRNA_synth"/>
    <property type="match status" value="1"/>
</dbReference>
<dbReference type="CDD" id="cd00773">
    <property type="entry name" value="HisRS-like_core"/>
    <property type="match status" value="1"/>
</dbReference>
<dbReference type="GO" id="GO:0005737">
    <property type="term" value="C:cytoplasm"/>
    <property type="evidence" value="ECO:0007669"/>
    <property type="project" value="UniProtKB-SubCell"/>
</dbReference>
<evidence type="ECO:0000256" key="6">
    <source>
        <dbReference type="ARBA" id="ARBA00022917"/>
    </source>
</evidence>
<dbReference type="GO" id="GO:0140096">
    <property type="term" value="F:catalytic activity, acting on a protein"/>
    <property type="evidence" value="ECO:0007669"/>
    <property type="project" value="UniProtKB-ARBA"/>
</dbReference>
<dbReference type="InterPro" id="IPR045864">
    <property type="entry name" value="aa-tRNA-synth_II/BPL/LPL"/>
</dbReference>
<keyword evidence="5 9" id="KW-0067">ATP-binding</keyword>
<dbReference type="InterPro" id="IPR006195">
    <property type="entry name" value="aa-tRNA-synth_II"/>
</dbReference>
<comment type="subcellular location">
    <subcellularLocation>
        <location evidence="9">Cytoplasm</location>
    </subcellularLocation>
</comment>
<keyword evidence="6 9" id="KW-0648">Protein biosynthesis</keyword>
<evidence type="ECO:0000256" key="2">
    <source>
        <dbReference type="ARBA" id="ARBA00022490"/>
    </source>
</evidence>
<dbReference type="PANTHER" id="PTHR11476:SF7">
    <property type="entry name" value="HISTIDINE--TRNA LIGASE"/>
    <property type="match status" value="1"/>
</dbReference>
<dbReference type="InterPro" id="IPR004154">
    <property type="entry name" value="Anticodon-bd"/>
</dbReference>
<dbReference type="Pfam" id="PF13393">
    <property type="entry name" value="tRNA-synt_His"/>
    <property type="match status" value="1"/>
</dbReference>
<organism evidence="12 13">
    <name type="scientific">Wansuia hejianensis</name>
    <dbReference type="NCBI Taxonomy" id="2763667"/>
    <lineage>
        <taxon>Bacteria</taxon>
        <taxon>Bacillati</taxon>
        <taxon>Bacillota</taxon>
        <taxon>Clostridia</taxon>
        <taxon>Lachnospirales</taxon>
        <taxon>Lachnospiraceae</taxon>
        <taxon>Wansuia</taxon>
    </lineage>
</organism>
<dbReference type="SUPFAM" id="SSF52954">
    <property type="entry name" value="Class II aaRS ABD-related"/>
    <property type="match status" value="1"/>
</dbReference>
<dbReference type="InterPro" id="IPR015807">
    <property type="entry name" value="His-tRNA-ligase"/>
</dbReference>
<gene>
    <name evidence="9" type="primary">hisS</name>
    <name evidence="12" type="ORF">H8689_09190</name>
</gene>
<comment type="subunit">
    <text evidence="9">Homodimer.</text>
</comment>
<evidence type="ECO:0000256" key="10">
    <source>
        <dbReference type="PIRSR" id="PIRSR001549-1"/>
    </source>
</evidence>
<feature type="binding site" evidence="10">
    <location>
        <begin position="281"/>
        <end position="282"/>
    </location>
    <ligand>
        <name>L-histidine</name>
        <dbReference type="ChEBI" id="CHEBI:57595"/>
    </ligand>
</feature>
<feature type="binding site" evidence="10">
    <location>
        <position position="130"/>
    </location>
    <ligand>
        <name>L-histidine</name>
        <dbReference type="ChEBI" id="CHEBI:57595"/>
    </ligand>
</feature>
<accession>A0A926IMK5</accession>
<proteinExistence type="inferred from homology"/>
<evidence type="ECO:0000313" key="12">
    <source>
        <dbReference type="EMBL" id="MBC8591284.1"/>
    </source>
</evidence>